<protein>
    <submittedName>
        <fullName evidence="2">Uncharacterized protein</fullName>
    </submittedName>
</protein>
<feature type="compositionally biased region" description="Polar residues" evidence="1">
    <location>
        <begin position="340"/>
        <end position="363"/>
    </location>
</feature>
<feature type="region of interest" description="Disordered" evidence="1">
    <location>
        <begin position="340"/>
        <end position="365"/>
    </location>
</feature>
<reference evidence="3" key="1">
    <citation type="submission" date="2017-09" db="EMBL/GenBank/DDBJ databases">
        <title>Depth-based differentiation of microbial function through sediment-hosted aquifers and enrichment of novel symbionts in the deep terrestrial subsurface.</title>
        <authorList>
            <person name="Probst A.J."/>
            <person name="Ladd B."/>
            <person name="Jarett J.K."/>
            <person name="Geller-Mcgrath D.E."/>
            <person name="Sieber C.M.K."/>
            <person name="Emerson J.B."/>
            <person name="Anantharaman K."/>
            <person name="Thomas B.C."/>
            <person name="Malmstrom R."/>
            <person name="Stieglmeier M."/>
            <person name="Klingl A."/>
            <person name="Woyke T."/>
            <person name="Ryan C.M."/>
            <person name="Banfield J.F."/>
        </authorList>
    </citation>
    <scope>NUCLEOTIDE SEQUENCE [LARGE SCALE GENOMIC DNA]</scope>
</reference>
<dbReference type="AlphaFoldDB" id="A0A2H0UCS3"/>
<name>A0A2H0UCS3_9BACT</name>
<evidence type="ECO:0000313" key="2">
    <source>
        <dbReference type="EMBL" id="PIR84160.1"/>
    </source>
</evidence>
<evidence type="ECO:0000313" key="3">
    <source>
        <dbReference type="Proteomes" id="UP000231192"/>
    </source>
</evidence>
<proteinExistence type="predicted"/>
<evidence type="ECO:0000256" key="1">
    <source>
        <dbReference type="SAM" id="MobiDB-lite"/>
    </source>
</evidence>
<accession>A0A2H0UCS3</accession>
<dbReference type="EMBL" id="PFBK01000002">
    <property type="protein sequence ID" value="PIR84160.1"/>
    <property type="molecule type" value="Genomic_DNA"/>
</dbReference>
<dbReference type="Proteomes" id="UP000231192">
    <property type="component" value="Unassembled WGS sequence"/>
</dbReference>
<organism evidence="2 3">
    <name type="scientific">Candidatus Kaiserbacteria bacterium CG10_big_fil_rev_8_21_14_0_10_51_14</name>
    <dbReference type="NCBI Taxonomy" id="1974610"/>
    <lineage>
        <taxon>Bacteria</taxon>
        <taxon>Candidatus Kaiseribacteriota</taxon>
    </lineage>
</organism>
<dbReference type="PROSITE" id="PS51257">
    <property type="entry name" value="PROKAR_LIPOPROTEIN"/>
    <property type="match status" value="1"/>
</dbReference>
<comment type="caution">
    <text evidence="2">The sequence shown here is derived from an EMBL/GenBank/DDBJ whole genome shotgun (WGS) entry which is preliminary data.</text>
</comment>
<sequence>MGVSSKTLQLLAIIFLTSCIVAVALPLRAHALGQQADDMCTTVIPTCPCMTVPSSQGCVRGYNQYLCPDVCWDNTHGFVTLGTCVAPRKCLAVSTSDDTFDVDLGLLNQALQAVQLGVQLFQLGGPAGQNSGQASGQTPGADYYGTPYGAEGCYGGYYQTSDVSRLSDPCAEYVPDIPSVSSGIDTGAYGAPAGCDAISQLLGTCEGTNTNTNTNISTNINTSTNLGTTSAAVPPAPRRTIFQPNLGGLTGPTAGLRGDILTRFRDATILAGSRDLESNVEVAGFFGSETFGTQQPQSLVARWCQSRPWASNFLSKIVTPSFFDNICTSRGYSVGVAASTPQVTRTQPPAPRTTSTPVATSTPRVPPKVDIWASPPSVSLGGRTSIFWNAEGVESCIETASDGNFNQRSLSGGAATVPITEATTFTITCLVSDGSNITASTVVGLKI</sequence>
<gene>
    <name evidence="2" type="ORF">COU18_00180</name>
</gene>